<protein>
    <submittedName>
        <fullName evidence="5">Uncharacterized protein</fullName>
    </submittedName>
</protein>
<comment type="caution">
    <text evidence="5">The sequence shown here is derived from an EMBL/GenBank/DDBJ whole genome shotgun (WGS) entry which is preliminary data.</text>
</comment>
<dbReference type="STRING" id="4072.A0A2G2ZNZ6"/>
<dbReference type="InterPro" id="IPR045322">
    <property type="entry name" value="HECTD1/TRIP12-like"/>
</dbReference>
<feature type="compositionally biased region" description="Basic and acidic residues" evidence="2">
    <location>
        <begin position="35"/>
        <end position="46"/>
    </location>
</feature>
<dbReference type="InterPro" id="IPR018962">
    <property type="entry name" value="DUF1995"/>
</dbReference>
<dbReference type="InterPro" id="IPR057948">
    <property type="entry name" value="TPR_TRIP12_N"/>
</dbReference>
<dbReference type="EMBL" id="AYRZ02000004">
    <property type="protein sequence ID" value="PHT83708.1"/>
    <property type="molecule type" value="Genomic_DNA"/>
</dbReference>
<feature type="domain" description="E3 ubiquitin-protein ligase TRIP12-like TPR repeats" evidence="4">
    <location>
        <begin position="73"/>
        <end position="143"/>
    </location>
</feature>
<dbReference type="Pfam" id="PF25579">
    <property type="entry name" value="TPR_TRIP12_N"/>
    <property type="match status" value="1"/>
</dbReference>
<evidence type="ECO:0000313" key="5">
    <source>
        <dbReference type="EMBL" id="PHT83708.1"/>
    </source>
</evidence>
<accession>A0A2G2ZNZ6</accession>
<organism evidence="5 6">
    <name type="scientific">Capsicum annuum</name>
    <name type="common">Capsicum pepper</name>
    <dbReference type="NCBI Taxonomy" id="4072"/>
    <lineage>
        <taxon>Eukaryota</taxon>
        <taxon>Viridiplantae</taxon>
        <taxon>Streptophyta</taxon>
        <taxon>Embryophyta</taxon>
        <taxon>Tracheophyta</taxon>
        <taxon>Spermatophyta</taxon>
        <taxon>Magnoliopsida</taxon>
        <taxon>eudicotyledons</taxon>
        <taxon>Gunneridae</taxon>
        <taxon>Pentapetalae</taxon>
        <taxon>asterids</taxon>
        <taxon>lamiids</taxon>
        <taxon>Solanales</taxon>
        <taxon>Solanaceae</taxon>
        <taxon>Solanoideae</taxon>
        <taxon>Capsiceae</taxon>
        <taxon>Capsicum</taxon>
    </lineage>
</organism>
<evidence type="ECO:0000256" key="1">
    <source>
        <dbReference type="ARBA" id="ARBA00022679"/>
    </source>
</evidence>
<dbReference type="Pfam" id="PF09353">
    <property type="entry name" value="DUF1995"/>
    <property type="match status" value="1"/>
</dbReference>
<dbReference type="GO" id="GO:0006511">
    <property type="term" value="P:ubiquitin-dependent protein catabolic process"/>
    <property type="evidence" value="ECO:0007669"/>
    <property type="project" value="InterPro"/>
</dbReference>
<reference evidence="5 6" key="1">
    <citation type="journal article" date="2014" name="Nat. Genet.">
        <title>Genome sequence of the hot pepper provides insights into the evolution of pungency in Capsicum species.</title>
        <authorList>
            <person name="Kim S."/>
            <person name="Park M."/>
            <person name="Yeom S.I."/>
            <person name="Kim Y.M."/>
            <person name="Lee J.M."/>
            <person name="Lee H.A."/>
            <person name="Seo E."/>
            <person name="Choi J."/>
            <person name="Cheong K."/>
            <person name="Kim K.T."/>
            <person name="Jung K."/>
            <person name="Lee G.W."/>
            <person name="Oh S.K."/>
            <person name="Bae C."/>
            <person name="Kim S.B."/>
            <person name="Lee H.Y."/>
            <person name="Kim S.Y."/>
            <person name="Kim M.S."/>
            <person name="Kang B.C."/>
            <person name="Jo Y.D."/>
            <person name="Yang H.B."/>
            <person name="Jeong H.J."/>
            <person name="Kang W.H."/>
            <person name="Kwon J.K."/>
            <person name="Shin C."/>
            <person name="Lim J.Y."/>
            <person name="Park J.H."/>
            <person name="Huh J.H."/>
            <person name="Kim J.S."/>
            <person name="Kim B.D."/>
            <person name="Cohen O."/>
            <person name="Paran I."/>
            <person name="Suh M.C."/>
            <person name="Lee S.B."/>
            <person name="Kim Y.K."/>
            <person name="Shin Y."/>
            <person name="Noh S.J."/>
            <person name="Park J."/>
            <person name="Seo Y.S."/>
            <person name="Kwon S.Y."/>
            <person name="Kim H.A."/>
            <person name="Park J.M."/>
            <person name="Kim H.J."/>
            <person name="Choi S.B."/>
            <person name="Bosland P.W."/>
            <person name="Reeves G."/>
            <person name="Jo S.H."/>
            <person name="Lee B.W."/>
            <person name="Cho H.T."/>
            <person name="Choi H.S."/>
            <person name="Lee M.S."/>
            <person name="Yu Y."/>
            <person name="Do Choi Y."/>
            <person name="Park B.S."/>
            <person name="van Deynze A."/>
            <person name="Ashrafi H."/>
            <person name="Hill T."/>
            <person name="Kim W.T."/>
            <person name="Pai H.S."/>
            <person name="Ahn H.K."/>
            <person name="Yeam I."/>
            <person name="Giovannoni J.J."/>
            <person name="Rose J.K."/>
            <person name="Sorensen I."/>
            <person name="Lee S.J."/>
            <person name="Kim R.W."/>
            <person name="Choi I.Y."/>
            <person name="Choi B.S."/>
            <person name="Lim J.S."/>
            <person name="Lee Y.H."/>
            <person name="Choi D."/>
        </authorList>
    </citation>
    <scope>NUCLEOTIDE SEQUENCE [LARGE SCALE GENOMIC DNA]</scope>
    <source>
        <strain evidence="6">cv. CM334</strain>
    </source>
</reference>
<dbReference type="Gene3D" id="1.25.10.10">
    <property type="entry name" value="Leucine-rich Repeat Variant"/>
    <property type="match status" value="1"/>
</dbReference>
<dbReference type="InterPro" id="IPR011989">
    <property type="entry name" value="ARM-like"/>
</dbReference>
<proteinExistence type="predicted"/>
<keyword evidence="6" id="KW-1185">Reference proteome</keyword>
<evidence type="ECO:0000259" key="4">
    <source>
        <dbReference type="Pfam" id="PF25579"/>
    </source>
</evidence>
<dbReference type="GO" id="GO:0061630">
    <property type="term" value="F:ubiquitin protein ligase activity"/>
    <property type="evidence" value="ECO:0007669"/>
    <property type="project" value="InterPro"/>
</dbReference>
<gene>
    <name evidence="5" type="ORF">T459_12151</name>
</gene>
<name>A0A2G2ZNZ6_CAPAN</name>
<dbReference type="PANTHER" id="PTHR45670">
    <property type="entry name" value="E3 UBIQUITIN-PROTEIN LIGASE TRIP12"/>
    <property type="match status" value="1"/>
</dbReference>
<feature type="domain" description="DUF1995" evidence="3">
    <location>
        <begin position="161"/>
        <end position="243"/>
    </location>
</feature>
<evidence type="ECO:0000259" key="3">
    <source>
        <dbReference type="Pfam" id="PF09353"/>
    </source>
</evidence>
<evidence type="ECO:0000256" key="2">
    <source>
        <dbReference type="SAM" id="MobiDB-lite"/>
    </source>
</evidence>
<evidence type="ECO:0000313" key="6">
    <source>
        <dbReference type="Proteomes" id="UP000222542"/>
    </source>
</evidence>
<dbReference type="Proteomes" id="UP000222542">
    <property type="component" value="Unassembled WGS sequence"/>
</dbReference>
<reference evidence="5 6" key="2">
    <citation type="journal article" date="2017" name="Genome Biol.">
        <title>New reference genome sequences of hot pepper reveal the massive evolution of plant disease-resistance genes by retroduplication.</title>
        <authorList>
            <person name="Kim S."/>
            <person name="Park J."/>
            <person name="Yeom S.I."/>
            <person name="Kim Y.M."/>
            <person name="Seo E."/>
            <person name="Kim K.T."/>
            <person name="Kim M.S."/>
            <person name="Lee J.M."/>
            <person name="Cheong K."/>
            <person name="Shin H.S."/>
            <person name="Kim S.B."/>
            <person name="Han K."/>
            <person name="Lee J."/>
            <person name="Park M."/>
            <person name="Lee H.A."/>
            <person name="Lee H.Y."/>
            <person name="Lee Y."/>
            <person name="Oh S."/>
            <person name="Lee J.H."/>
            <person name="Choi E."/>
            <person name="Choi E."/>
            <person name="Lee S.E."/>
            <person name="Jeon J."/>
            <person name="Kim H."/>
            <person name="Choi G."/>
            <person name="Song H."/>
            <person name="Lee J."/>
            <person name="Lee S.C."/>
            <person name="Kwon J.K."/>
            <person name="Lee H.Y."/>
            <person name="Koo N."/>
            <person name="Hong Y."/>
            <person name="Kim R.W."/>
            <person name="Kang W.H."/>
            <person name="Huh J.H."/>
            <person name="Kang B.C."/>
            <person name="Yang T.J."/>
            <person name="Lee Y.H."/>
            <person name="Bennetzen J.L."/>
            <person name="Choi D."/>
        </authorList>
    </citation>
    <scope>NUCLEOTIDE SEQUENCE [LARGE SCALE GENOMIC DNA]</scope>
    <source>
        <strain evidence="6">cv. CM334</strain>
    </source>
</reference>
<dbReference type="AlphaFoldDB" id="A0A2G2ZNZ6"/>
<dbReference type="Gramene" id="PHT83708">
    <property type="protein sequence ID" value="PHT83708"/>
    <property type="gene ID" value="T459_12151"/>
</dbReference>
<keyword evidence="1" id="KW-0808">Transferase</keyword>
<dbReference type="PANTHER" id="PTHR45670:SF16">
    <property type="entry name" value="E3 UBIQUITIN-PROTEIN LIGASE UPL3-LIKE"/>
    <property type="match status" value="1"/>
</dbReference>
<feature type="region of interest" description="Disordered" evidence="2">
    <location>
        <begin position="35"/>
        <end position="62"/>
    </location>
</feature>
<sequence length="354" mass="39313">MADELAVVAESKEVAEDMISETVLDQTLYTHLGKEKEHKIRDRDMDTVGGDEEKNDNESKSDVGILHQNLTSATRALTHLVDVLPSSCAAVVHYGAVSCFVARLLIIEYMDLVEQVTVYSFVPTRSLQALKKISQEDPTACLRAAALMVVISYLNFFSTGVQATQRAVNDGKTRLKIEISIPELNPAMDVYRIGMQMELIRVLALSFADDGKRVKVCVRGSMGEGAFAGMPLQLSGSQKILQFMDWGDYGALGTFVNIGFIGMTEINIVCDDFHFLSNIITRRDSIELSPGDSLIWENLGKMKYTWKVAIETLRIFPSIFRGVRQTVKGIEFYVRDIFVESANLLVELAGLPNP</sequence>